<dbReference type="Proteomes" id="UP001301958">
    <property type="component" value="Unassembled WGS sequence"/>
</dbReference>
<accession>A0AAN7BH04</accession>
<keyword evidence="2" id="KW-1185">Reference proteome</keyword>
<reference evidence="1" key="2">
    <citation type="submission" date="2023-05" db="EMBL/GenBank/DDBJ databases">
        <authorList>
            <consortium name="Lawrence Berkeley National Laboratory"/>
            <person name="Steindorff A."/>
            <person name="Hensen N."/>
            <person name="Bonometti L."/>
            <person name="Westerberg I."/>
            <person name="Brannstrom I.O."/>
            <person name="Guillou S."/>
            <person name="Cros-Aarteil S."/>
            <person name="Calhoun S."/>
            <person name="Haridas S."/>
            <person name="Kuo A."/>
            <person name="Mondo S."/>
            <person name="Pangilinan J."/>
            <person name="Riley R."/>
            <person name="Labutti K."/>
            <person name="Andreopoulos B."/>
            <person name="Lipzen A."/>
            <person name="Chen C."/>
            <person name="Yanf M."/>
            <person name="Daum C."/>
            <person name="Ng V."/>
            <person name="Clum A."/>
            <person name="Ohm R."/>
            <person name="Martin F."/>
            <person name="Silar P."/>
            <person name="Natvig D."/>
            <person name="Lalanne C."/>
            <person name="Gautier V."/>
            <person name="Ament-Velasquez S.L."/>
            <person name="Kruys A."/>
            <person name="Hutchinson M.I."/>
            <person name="Powell A.J."/>
            <person name="Barry K."/>
            <person name="Miller A.N."/>
            <person name="Grigoriev I.V."/>
            <person name="Debuchy R."/>
            <person name="Gladieux P."/>
            <person name="Thoren M.H."/>
            <person name="Johannesson H."/>
        </authorList>
    </citation>
    <scope>NUCLEOTIDE SEQUENCE</scope>
    <source>
        <strain evidence="1">CBS 990.96</strain>
    </source>
</reference>
<dbReference type="EMBL" id="MU865434">
    <property type="protein sequence ID" value="KAK4223236.1"/>
    <property type="molecule type" value="Genomic_DNA"/>
</dbReference>
<comment type="caution">
    <text evidence="1">The sequence shown here is derived from an EMBL/GenBank/DDBJ whole genome shotgun (WGS) entry which is preliminary data.</text>
</comment>
<dbReference type="AlphaFoldDB" id="A0AAN7BH04"/>
<organism evidence="1 2">
    <name type="scientific">Podospora fimiseda</name>
    <dbReference type="NCBI Taxonomy" id="252190"/>
    <lineage>
        <taxon>Eukaryota</taxon>
        <taxon>Fungi</taxon>
        <taxon>Dikarya</taxon>
        <taxon>Ascomycota</taxon>
        <taxon>Pezizomycotina</taxon>
        <taxon>Sordariomycetes</taxon>
        <taxon>Sordariomycetidae</taxon>
        <taxon>Sordariales</taxon>
        <taxon>Podosporaceae</taxon>
        <taxon>Podospora</taxon>
    </lineage>
</organism>
<reference evidence="1" key="1">
    <citation type="journal article" date="2023" name="Mol. Phylogenet. Evol.">
        <title>Genome-scale phylogeny and comparative genomics of the fungal order Sordariales.</title>
        <authorList>
            <person name="Hensen N."/>
            <person name="Bonometti L."/>
            <person name="Westerberg I."/>
            <person name="Brannstrom I.O."/>
            <person name="Guillou S."/>
            <person name="Cros-Aarteil S."/>
            <person name="Calhoun S."/>
            <person name="Haridas S."/>
            <person name="Kuo A."/>
            <person name="Mondo S."/>
            <person name="Pangilinan J."/>
            <person name="Riley R."/>
            <person name="LaButti K."/>
            <person name="Andreopoulos B."/>
            <person name="Lipzen A."/>
            <person name="Chen C."/>
            <person name="Yan M."/>
            <person name="Daum C."/>
            <person name="Ng V."/>
            <person name="Clum A."/>
            <person name="Steindorff A."/>
            <person name="Ohm R.A."/>
            <person name="Martin F."/>
            <person name="Silar P."/>
            <person name="Natvig D.O."/>
            <person name="Lalanne C."/>
            <person name="Gautier V."/>
            <person name="Ament-Velasquez S.L."/>
            <person name="Kruys A."/>
            <person name="Hutchinson M.I."/>
            <person name="Powell A.J."/>
            <person name="Barry K."/>
            <person name="Miller A.N."/>
            <person name="Grigoriev I.V."/>
            <person name="Debuchy R."/>
            <person name="Gladieux P."/>
            <person name="Hiltunen Thoren M."/>
            <person name="Johannesson H."/>
        </authorList>
    </citation>
    <scope>NUCLEOTIDE SEQUENCE</scope>
    <source>
        <strain evidence="1">CBS 990.96</strain>
    </source>
</reference>
<protein>
    <submittedName>
        <fullName evidence="1">Uncharacterized protein</fullName>
    </submittedName>
</protein>
<evidence type="ECO:0000313" key="2">
    <source>
        <dbReference type="Proteomes" id="UP001301958"/>
    </source>
</evidence>
<evidence type="ECO:0000313" key="1">
    <source>
        <dbReference type="EMBL" id="KAK4223236.1"/>
    </source>
</evidence>
<name>A0AAN7BH04_9PEZI</name>
<sequence length="260" mass="29831">MAEPNILDFHGDNLKTLYSYTTRDQVFDFLWKRADNPSNLPQGGEYVNSKLTPDQHILRRRNPGWTEEKPAESRFYAGLEKHWNISYWSPYDLLGLFLSKLGPAPVGQNADKRNFYLPPLGRLRPYQPRETGFGVGDPSFYYNCTWHPKTGEFFLGAVLADFDKSHTINNRGLKLGTRFGNCAETYPFVNMLSPHQKPQWRSSCHGLALQRELAKQALRTRGKYAYLADPCVNCQELLRTCRATVRNFRPGDGLPQPVEN</sequence>
<gene>
    <name evidence="1" type="ORF">QBC38DRAFT_512501</name>
</gene>
<proteinExistence type="predicted"/>